<gene>
    <name evidence="2" type="ORF">BRAA09T37272Z</name>
    <name evidence="1" type="ORF">BRAPAZ1V2_A09P17620.2</name>
</gene>
<evidence type="ECO:0000313" key="2">
    <source>
        <dbReference type="EMBL" id="VDC59661.1"/>
    </source>
</evidence>
<organism evidence="2">
    <name type="scientific">Brassica campestris</name>
    <name type="common">Field mustard</name>
    <dbReference type="NCBI Taxonomy" id="3711"/>
    <lineage>
        <taxon>Eukaryota</taxon>
        <taxon>Viridiplantae</taxon>
        <taxon>Streptophyta</taxon>
        <taxon>Embryophyta</taxon>
        <taxon>Tracheophyta</taxon>
        <taxon>Spermatophyta</taxon>
        <taxon>Magnoliopsida</taxon>
        <taxon>eudicotyledons</taxon>
        <taxon>Gunneridae</taxon>
        <taxon>Pentapetalae</taxon>
        <taxon>rosids</taxon>
        <taxon>malvids</taxon>
        <taxon>Brassicales</taxon>
        <taxon>Brassicaceae</taxon>
        <taxon>Brassiceae</taxon>
        <taxon>Brassica</taxon>
    </lineage>
</organism>
<dbReference type="EMBL" id="LR031568">
    <property type="protein sequence ID" value="VDC59661.1"/>
    <property type="molecule type" value="Genomic_DNA"/>
</dbReference>
<sequence>MLHPPPIHQPPTRPLHHPSGLLFFFGTQSLGTSPTTSTPGGTWVSKPFGPHNHHNCCHDCSWKISYECNFYAYI</sequence>
<accession>A0A3P5YFH4</accession>
<name>A0A3P5YFH4_BRACM</name>
<dbReference type="EMBL" id="LS974625">
    <property type="protein sequence ID" value="CAG7861295.1"/>
    <property type="molecule type" value="Genomic_DNA"/>
</dbReference>
<evidence type="ECO:0000313" key="1">
    <source>
        <dbReference type="EMBL" id="CAG7861295.1"/>
    </source>
</evidence>
<dbReference type="Proteomes" id="UP000694005">
    <property type="component" value="Chromosome A09"/>
</dbReference>
<dbReference type="Gramene" id="A09p17620.2_BraZ1">
    <property type="protein sequence ID" value="A09p17620.2_BraZ1.CDS"/>
    <property type="gene ID" value="A09g17620.2_BraZ1"/>
</dbReference>
<protein>
    <submittedName>
        <fullName evidence="1">Uncharacterized protein</fullName>
    </submittedName>
</protein>
<proteinExistence type="predicted"/>
<dbReference type="AlphaFoldDB" id="A0A3P5YFH4"/>
<reference evidence="2" key="1">
    <citation type="submission" date="2018-11" db="EMBL/GenBank/DDBJ databases">
        <authorList>
            <consortium name="Genoscope - CEA"/>
            <person name="William W."/>
        </authorList>
    </citation>
    <scope>NUCLEOTIDE SEQUENCE</scope>
</reference>